<protein>
    <submittedName>
        <fullName evidence="1">Uncharacterized protein</fullName>
    </submittedName>
</protein>
<dbReference type="EMBL" id="BART01036227">
    <property type="protein sequence ID" value="GAH08828.1"/>
    <property type="molecule type" value="Genomic_DNA"/>
</dbReference>
<feature type="non-terminal residue" evidence="1">
    <location>
        <position position="1"/>
    </location>
</feature>
<gene>
    <name evidence="1" type="ORF">S01H4_61189</name>
</gene>
<name>X1EJJ0_9ZZZZ</name>
<sequence>QATAVNPLTGFAPLTQGSSAIFGHAQVAMQTVPTPADVMPAIMHTTGSVSLKNYSKTGRGIKAEFHHTLGAVIVEKKGEYFHMRHVCAQDNGSFFDLDRQYTTKGWKGGYRIEALVTGDEHCLWMNPEVKRGTYGEGGLCELLRPKVIVRHDVLDAYSISHHHRKNAVVQWAKQE</sequence>
<proteinExistence type="predicted"/>
<dbReference type="AlphaFoldDB" id="X1EJJ0"/>
<organism evidence="1">
    <name type="scientific">marine sediment metagenome</name>
    <dbReference type="NCBI Taxonomy" id="412755"/>
    <lineage>
        <taxon>unclassified sequences</taxon>
        <taxon>metagenomes</taxon>
        <taxon>ecological metagenomes</taxon>
    </lineage>
</organism>
<evidence type="ECO:0000313" key="1">
    <source>
        <dbReference type="EMBL" id="GAH08828.1"/>
    </source>
</evidence>
<reference evidence="1" key="1">
    <citation type="journal article" date="2014" name="Front. Microbiol.">
        <title>High frequency of phylogenetically diverse reductive dehalogenase-homologous genes in deep subseafloor sedimentary metagenomes.</title>
        <authorList>
            <person name="Kawai M."/>
            <person name="Futagami T."/>
            <person name="Toyoda A."/>
            <person name="Takaki Y."/>
            <person name="Nishi S."/>
            <person name="Hori S."/>
            <person name="Arai W."/>
            <person name="Tsubouchi T."/>
            <person name="Morono Y."/>
            <person name="Uchiyama I."/>
            <person name="Ito T."/>
            <person name="Fujiyama A."/>
            <person name="Inagaki F."/>
            <person name="Takami H."/>
        </authorList>
    </citation>
    <scope>NUCLEOTIDE SEQUENCE</scope>
    <source>
        <strain evidence="1">Expedition CK06-06</strain>
    </source>
</reference>
<feature type="non-terminal residue" evidence="1">
    <location>
        <position position="175"/>
    </location>
</feature>
<comment type="caution">
    <text evidence="1">The sequence shown here is derived from an EMBL/GenBank/DDBJ whole genome shotgun (WGS) entry which is preliminary data.</text>
</comment>
<accession>X1EJJ0</accession>